<evidence type="ECO:0000256" key="5">
    <source>
        <dbReference type="SAM" id="Phobius"/>
    </source>
</evidence>
<dbReference type="Pfam" id="PF04932">
    <property type="entry name" value="Wzy_C"/>
    <property type="match status" value="1"/>
</dbReference>
<keyword evidence="3 5" id="KW-1133">Transmembrane helix</keyword>
<dbReference type="PANTHER" id="PTHR37422">
    <property type="entry name" value="TEICHURONIC ACID BIOSYNTHESIS PROTEIN TUAE"/>
    <property type="match status" value="1"/>
</dbReference>
<evidence type="ECO:0000313" key="7">
    <source>
        <dbReference type="EMBL" id="SCC55719.1"/>
    </source>
</evidence>
<evidence type="ECO:0000256" key="1">
    <source>
        <dbReference type="ARBA" id="ARBA00004141"/>
    </source>
</evidence>
<feature type="transmembrane region" description="Helical" evidence="5">
    <location>
        <begin position="21"/>
        <end position="44"/>
    </location>
</feature>
<feature type="transmembrane region" description="Helical" evidence="5">
    <location>
        <begin position="131"/>
        <end position="153"/>
    </location>
</feature>
<comment type="subcellular location">
    <subcellularLocation>
        <location evidence="1">Membrane</location>
        <topology evidence="1">Multi-pass membrane protein</topology>
    </subcellularLocation>
</comment>
<dbReference type="InterPro" id="IPR051533">
    <property type="entry name" value="WaaL-like"/>
</dbReference>
<dbReference type="GO" id="GO:0016020">
    <property type="term" value="C:membrane"/>
    <property type="evidence" value="ECO:0007669"/>
    <property type="project" value="UniProtKB-SubCell"/>
</dbReference>
<feature type="transmembrane region" description="Helical" evidence="5">
    <location>
        <begin position="470"/>
        <end position="488"/>
    </location>
</feature>
<keyword evidence="7" id="KW-0436">Ligase</keyword>
<dbReference type="Proteomes" id="UP000242818">
    <property type="component" value="Unassembled WGS sequence"/>
</dbReference>
<dbReference type="EMBL" id="FMAR01000014">
    <property type="protein sequence ID" value="SCC55719.1"/>
    <property type="molecule type" value="Genomic_DNA"/>
</dbReference>
<sequence>MSYSNRKQSVTDRMVGLLYRNFIAAKMQSIPGIILLGLIAIAISFAVYKIGFLMGLGIIGGILGLTIAAICLLSTELGYYIIITISTFIFFISRLAHDAIPAGVGIDVLIALNFLGIYFQKTINKERYWSYSRNPITYVYFLFIAFMLVELFNPSMYSIAGWVFAFRKMLNFVMIYFIGLHVFKDMKSVKTFMKVWLTLMLIVALYGCYQHIFGLPSFEYAWVSSDPIRLRLYLQAGVMRDYSFLSDPTSFGIIMASSALIALVLAMGPVSPRRRNQLLFGMAIMGLAMGYSGTRTAYAMVPAGAVFFMLMTITSRRTLAFAIIGIMGFVILVFGPFYNSTAQRIRSTFRPTNDESFSVRDINRHRIQPYIYMHPLGGGLSTAGVQGEQYNPGHPLAGFPPDSGLLKSAVETGWVGLALSCLIYFVVLQTGISNYYKCQSKEIRNYYAAGLVGMFSMVVAQYSQVAIGQIPGSFLFYGLMPMMVKLITFDKTSTQTQPNKLHEQ</sequence>
<feature type="transmembrane region" description="Helical" evidence="5">
    <location>
        <begin position="297"/>
        <end position="313"/>
    </location>
</feature>
<gene>
    <name evidence="7" type="ORF">GA0116948_11495</name>
</gene>
<feature type="transmembrane region" description="Helical" evidence="5">
    <location>
        <begin position="320"/>
        <end position="338"/>
    </location>
</feature>
<evidence type="ECO:0000256" key="4">
    <source>
        <dbReference type="ARBA" id="ARBA00023136"/>
    </source>
</evidence>
<feature type="transmembrane region" description="Helical" evidence="5">
    <location>
        <begin position="413"/>
        <end position="433"/>
    </location>
</feature>
<dbReference type="RefSeq" id="WP_089714401.1">
    <property type="nucleotide sequence ID" value="NZ_FMAR01000014.1"/>
</dbReference>
<dbReference type="InterPro" id="IPR007016">
    <property type="entry name" value="O-antigen_ligase-rel_domated"/>
</dbReference>
<feature type="transmembrane region" description="Helical" evidence="5">
    <location>
        <begin position="77"/>
        <end position="93"/>
    </location>
</feature>
<keyword evidence="8" id="KW-1185">Reference proteome</keyword>
<dbReference type="GO" id="GO:0016874">
    <property type="term" value="F:ligase activity"/>
    <property type="evidence" value="ECO:0007669"/>
    <property type="project" value="UniProtKB-KW"/>
</dbReference>
<name>A0A1C4FI95_9BACT</name>
<organism evidence="7 8">
    <name type="scientific">Chitinophaga costaii</name>
    <dbReference type="NCBI Taxonomy" id="1335309"/>
    <lineage>
        <taxon>Bacteria</taxon>
        <taxon>Pseudomonadati</taxon>
        <taxon>Bacteroidota</taxon>
        <taxon>Chitinophagia</taxon>
        <taxon>Chitinophagales</taxon>
        <taxon>Chitinophagaceae</taxon>
        <taxon>Chitinophaga</taxon>
    </lineage>
</organism>
<evidence type="ECO:0000256" key="3">
    <source>
        <dbReference type="ARBA" id="ARBA00022989"/>
    </source>
</evidence>
<feature type="transmembrane region" description="Helical" evidence="5">
    <location>
        <begin position="195"/>
        <end position="213"/>
    </location>
</feature>
<dbReference type="STRING" id="1335309.GA0116948_11495"/>
<keyword evidence="4 5" id="KW-0472">Membrane</keyword>
<evidence type="ECO:0000313" key="8">
    <source>
        <dbReference type="Proteomes" id="UP000242818"/>
    </source>
</evidence>
<proteinExistence type="predicted"/>
<feature type="transmembrane region" description="Helical" evidence="5">
    <location>
        <begin position="249"/>
        <end position="268"/>
    </location>
</feature>
<dbReference type="AlphaFoldDB" id="A0A1C4FI95"/>
<feature type="transmembrane region" description="Helical" evidence="5">
    <location>
        <begin position="159"/>
        <end position="183"/>
    </location>
</feature>
<dbReference type="PANTHER" id="PTHR37422:SF13">
    <property type="entry name" value="LIPOPOLYSACCHARIDE BIOSYNTHESIS PROTEIN PA4999-RELATED"/>
    <property type="match status" value="1"/>
</dbReference>
<dbReference type="OrthoDB" id="783093at2"/>
<feature type="transmembrane region" description="Helical" evidence="5">
    <location>
        <begin position="445"/>
        <end position="464"/>
    </location>
</feature>
<protein>
    <submittedName>
        <fullName evidence="7">O-Antigen ligase</fullName>
    </submittedName>
</protein>
<feature type="transmembrane region" description="Helical" evidence="5">
    <location>
        <begin position="99"/>
        <end position="119"/>
    </location>
</feature>
<accession>A0A1C4FI95</accession>
<feature type="transmembrane region" description="Helical" evidence="5">
    <location>
        <begin position="50"/>
        <end position="70"/>
    </location>
</feature>
<keyword evidence="2 5" id="KW-0812">Transmembrane</keyword>
<evidence type="ECO:0000256" key="2">
    <source>
        <dbReference type="ARBA" id="ARBA00022692"/>
    </source>
</evidence>
<reference evidence="7 8" key="1">
    <citation type="submission" date="2016-08" db="EMBL/GenBank/DDBJ databases">
        <authorList>
            <person name="Seilhamer J.J."/>
        </authorList>
    </citation>
    <scope>NUCLEOTIDE SEQUENCE [LARGE SCALE GENOMIC DNA]</scope>
    <source>
        <strain evidence="7 8">A37T2</strain>
    </source>
</reference>
<evidence type="ECO:0000259" key="6">
    <source>
        <dbReference type="Pfam" id="PF04932"/>
    </source>
</evidence>
<feature type="domain" description="O-antigen ligase-related" evidence="6">
    <location>
        <begin position="281"/>
        <end position="419"/>
    </location>
</feature>